<comment type="caution">
    <text evidence="1">The sequence shown here is derived from an EMBL/GenBank/DDBJ whole genome shotgun (WGS) entry which is preliminary data.</text>
</comment>
<organism evidence="1 2">
    <name type="scientific">Lichtheimia corymbifera JMRC:FSU:9682</name>
    <dbReference type="NCBI Taxonomy" id="1263082"/>
    <lineage>
        <taxon>Eukaryota</taxon>
        <taxon>Fungi</taxon>
        <taxon>Fungi incertae sedis</taxon>
        <taxon>Mucoromycota</taxon>
        <taxon>Mucoromycotina</taxon>
        <taxon>Mucoromycetes</taxon>
        <taxon>Mucorales</taxon>
        <taxon>Lichtheimiaceae</taxon>
        <taxon>Lichtheimia</taxon>
    </lineage>
</organism>
<evidence type="ECO:0000313" key="1">
    <source>
        <dbReference type="EMBL" id="CDH54208.1"/>
    </source>
</evidence>
<dbReference type="VEuPathDB" id="FungiDB:LCOR_05475.1"/>
<accession>A0A068RVK7</accession>
<reference evidence="1" key="1">
    <citation type="submission" date="2013-08" db="EMBL/GenBank/DDBJ databases">
        <title>Gene expansion shapes genome architecture in the human pathogen Lichtheimia corymbifera: an evolutionary genomics analysis in the ancient terrestrial Mucorales (Mucoromycotina).</title>
        <authorList>
            <person name="Schwartze V.U."/>
            <person name="Winter S."/>
            <person name="Shelest E."/>
            <person name="Marcet-Houben M."/>
            <person name="Horn F."/>
            <person name="Wehner S."/>
            <person name="Hoffmann K."/>
            <person name="Riege K."/>
            <person name="Sammeth M."/>
            <person name="Nowrousian M."/>
            <person name="Valiante V."/>
            <person name="Linde J."/>
            <person name="Jacobsen I.D."/>
            <person name="Marz M."/>
            <person name="Brakhage A.A."/>
            <person name="Gabaldon T."/>
            <person name="Bocker S."/>
            <person name="Voigt K."/>
        </authorList>
    </citation>
    <scope>NUCLEOTIDE SEQUENCE [LARGE SCALE GENOMIC DNA]</scope>
    <source>
        <strain evidence="1">FSU 9682</strain>
    </source>
</reference>
<name>A0A068RVK7_9FUNG</name>
<protein>
    <submittedName>
        <fullName evidence="1">Uncharacterized protein</fullName>
    </submittedName>
</protein>
<dbReference type="AlphaFoldDB" id="A0A068RVK7"/>
<gene>
    <name evidence="1" type="ORF">LCOR_05475.1</name>
</gene>
<sequence>MQQCYVSFWCYQDFNALSSSIAPVGDSLQQNNMDGLDIRFLFEGRTLLRSSIRRLSLGYMDPEIILQQHIFIYTSYTAATLTRYVSITQGEVCIKWTTPHATNYQQGSKSQVIYLQVDVFNIYSLDARFQVKLHDTARCIVDGAALQEGAGTWRRP</sequence>
<keyword evidence="2" id="KW-1185">Reference proteome</keyword>
<proteinExistence type="predicted"/>
<dbReference type="EMBL" id="CBTN010000021">
    <property type="protein sequence ID" value="CDH54208.1"/>
    <property type="molecule type" value="Genomic_DNA"/>
</dbReference>
<dbReference type="Proteomes" id="UP000027586">
    <property type="component" value="Unassembled WGS sequence"/>
</dbReference>
<evidence type="ECO:0000313" key="2">
    <source>
        <dbReference type="Proteomes" id="UP000027586"/>
    </source>
</evidence>